<proteinExistence type="predicted"/>
<dbReference type="AlphaFoldDB" id="A0A9X1ZI69"/>
<accession>A0A9X1ZI69</accession>
<name>A0A9X1ZI69_9GAMM</name>
<evidence type="ECO:0000313" key="2">
    <source>
        <dbReference type="EMBL" id="MCL1140302.1"/>
    </source>
</evidence>
<keyword evidence="3" id="KW-1185">Reference proteome</keyword>
<comment type="caution">
    <text evidence="2">The sequence shown here is derived from an EMBL/GenBank/DDBJ whole genome shotgun (WGS) entry which is preliminary data.</text>
</comment>
<feature type="domain" description="DnaJ homologue subfamily C member 28 conserved" evidence="1">
    <location>
        <begin position="9"/>
        <end position="71"/>
    </location>
</feature>
<evidence type="ECO:0000313" key="3">
    <source>
        <dbReference type="Proteomes" id="UP001139293"/>
    </source>
</evidence>
<reference evidence="2" key="1">
    <citation type="submission" date="2022-01" db="EMBL/GenBank/DDBJ databases">
        <title>Whole genome-based taxonomy of the Shewanellaceae.</title>
        <authorList>
            <person name="Martin-Rodriguez A.J."/>
        </authorList>
    </citation>
    <scope>NUCLEOTIDE SEQUENCE</scope>
    <source>
        <strain evidence="2">KCTC 23973</strain>
    </source>
</reference>
<organism evidence="2 3">
    <name type="scientific">Shewanella pneumatophori</name>
    <dbReference type="NCBI Taxonomy" id="314092"/>
    <lineage>
        <taxon>Bacteria</taxon>
        <taxon>Pseudomonadati</taxon>
        <taxon>Pseudomonadota</taxon>
        <taxon>Gammaproteobacteria</taxon>
        <taxon>Alteromonadales</taxon>
        <taxon>Shewanellaceae</taxon>
        <taxon>Shewanella</taxon>
    </lineage>
</organism>
<dbReference type="RefSeq" id="WP_248951332.1">
    <property type="nucleotide sequence ID" value="NZ_JAKILB010000013.1"/>
</dbReference>
<gene>
    <name evidence="2" type="ORF">L2740_17340</name>
</gene>
<dbReference type="Pfam" id="PF09350">
    <property type="entry name" value="DJC28_CD"/>
    <property type="match status" value="1"/>
</dbReference>
<dbReference type="EMBL" id="JAKILB010000013">
    <property type="protein sequence ID" value="MCL1140302.1"/>
    <property type="molecule type" value="Genomic_DNA"/>
</dbReference>
<protein>
    <submittedName>
        <fullName evidence="2">DUF1992 domain-containing protein</fullName>
    </submittedName>
</protein>
<sequence length="97" mass="11458">MSLYVEDYISRQVKKITESGEMENNPHQGKRLELDSYFRSPAENRAINRFLSDTGFVPQKIQILAEIKMLESQQEQEYNLDTQLKINALRLKYDMTK</sequence>
<dbReference type="Proteomes" id="UP001139293">
    <property type="component" value="Unassembled WGS sequence"/>
</dbReference>
<dbReference type="InterPro" id="IPR018961">
    <property type="entry name" value="DnaJ_homolog_subfam-C_membr-28"/>
</dbReference>
<evidence type="ECO:0000259" key="1">
    <source>
        <dbReference type="Pfam" id="PF09350"/>
    </source>
</evidence>